<dbReference type="Pfam" id="PF03288">
    <property type="entry name" value="Pox_D5"/>
    <property type="match status" value="1"/>
</dbReference>
<dbReference type="GO" id="GO:0016787">
    <property type="term" value="F:hydrolase activity"/>
    <property type="evidence" value="ECO:0007669"/>
    <property type="project" value="UniProtKB-KW"/>
</dbReference>
<dbReference type="InterPro" id="IPR014015">
    <property type="entry name" value="Helicase_SF3_DNA-vir"/>
</dbReference>
<feature type="domain" description="SF3 helicase" evidence="6">
    <location>
        <begin position="299"/>
        <end position="459"/>
    </location>
</feature>
<evidence type="ECO:0000256" key="1">
    <source>
        <dbReference type="ARBA" id="ARBA00022741"/>
    </source>
</evidence>
<evidence type="ECO:0000256" key="5">
    <source>
        <dbReference type="SAM" id="MobiDB-lite"/>
    </source>
</evidence>
<dbReference type="NCBIfam" id="TIGR01613">
    <property type="entry name" value="primase_Cterm"/>
    <property type="match status" value="1"/>
</dbReference>
<dbReference type="Proteomes" id="UP000509367">
    <property type="component" value="Chromosome"/>
</dbReference>
<evidence type="ECO:0000313" key="7">
    <source>
        <dbReference type="EMBL" id="QKV18731.1"/>
    </source>
</evidence>
<dbReference type="Pfam" id="PF08706">
    <property type="entry name" value="D5_N"/>
    <property type="match status" value="1"/>
</dbReference>
<dbReference type="EMBL" id="CP054836">
    <property type="protein sequence ID" value="QKV18731.1"/>
    <property type="molecule type" value="Genomic_DNA"/>
</dbReference>
<gene>
    <name evidence="7" type="ORF">HTY61_09850</name>
</gene>
<feature type="region of interest" description="Disordered" evidence="5">
    <location>
        <begin position="576"/>
        <end position="595"/>
    </location>
</feature>
<dbReference type="PANTHER" id="PTHR35372">
    <property type="entry name" value="ATP BINDING PROTEIN-RELATED"/>
    <property type="match status" value="1"/>
</dbReference>
<dbReference type="PROSITE" id="PS51206">
    <property type="entry name" value="SF3_HELICASE_1"/>
    <property type="match status" value="1"/>
</dbReference>
<reference evidence="7 8" key="1">
    <citation type="submission" date="2020-06" db="EMBL/GenBank/DDBJ databases">
        <title>Oricola thermophila sp. nov. isolated from a tidal sediments.</title>
        <authorList>
            <person name="Kwon K.K."/>
            <person name="Yang S.-H."/>
            <person name="Park M.-J."/>
        </authorList>
    </citation>
    <scope>NUCLEOTIDE SEQUENCE [LARGE SCALE GENOMIC DNA]</scope>
    <source>
        <strain evidence="7 8">MEBiC13590</strain>
    </source>
</reference>
<proteinExistence type="predicted"/>
<protein>
    <submittedName>
        <fullName evidence="7">DNA primase</fullName>
    </submittedName>
</protein>
<evidence type="ECO:0000256" key="4">
    <source>
        <dbReference type="ARBA" id="ARBA00022840"/>
    </source>
</evidence>
<name>A0A6N1VCF2_9HYPH</name>
<keyword evidence="4" id="KW-0067">ATP-binding</keyword>
<dbReference type="KEGG" id="orm:HTY61_09850"/>
<dbReference type="PANTHER" id="PTHR35372:SF2">
    <property type="entry name" value="SF3 HELICASE DOMAIN-CONTAINING PROTEIN"/>
    <property type="match status" value="1"/>
</dbReference>
<keyword evidence="1" id="KW-0547">Nucleotide-binding</keyword>
<dbReference type="GO" id="GO:0005524">
    <property type="term" value="F:ATP binding"/>
    <property type="evidence" value="ECO:0007669"/>
    <property type="project" value="UniProtKB-KW"/>
</dbReference>
<dbReference type="InterPro" id="IPR051620">
    <property type="entry name" value="ORF904-like_C"/>
</dbReference>
<organism evidence="7 8">
    <name type="scientific">Oricola thermophila</name>
    <dbReference type="NCBI Taxonomy" id="2742145"/>
    <lineage>
        <taxon>Bacteria</taxon>
        <taxon>Pseudomonadati</taxon>
        <taxon>Pseudomonadota</taxon>
        <taxon>Alphaproteobacteria</taxon>
        <taxon>Hyphomicrobiales</taxon>
        <taxon>Ahrensiaceae</taxon>
        <taxon>Oricola</taxon>
    </lineage>
</organism>
<dbReference type="RefSeq" id="WP_175276624.1">
    <property type="nucleotide sequence ID" value="NZ_CP054836.1"/>
</dbReference>
<dbReference type="InterPro" id="IPR036388">
    <property type="entry name" value="WH-like_DNA-bd_sf"/>
</dbReference>
<evidence type="ECO:0000313" key="8">
    <source>
        <dbReference type="Proteomes" id="UP000509367"/>
    </source>
</evidence>
<accession>A0A6N1VCF2</accession>
<dbReference type="GO" id="GO:0004386">
    <property type="term" value="F:helicase activity"/>
    <property type="evidence" value="ECO:0007669"/>
    <property type="project" value="UniProtKB-KW"/>
</dbReference>
<evidence type="ECO:0000259" key="6">
    <source>
        <dbReference type="PROSITE" id="PS51206"/>
    </source>
</evidence>
<dbReference type="InterPro" id="IPR027417">
    <property type="entry name" value="P-loop_NTPase"/>
</dbReference>
<dbReference type="SMART" id="SM00885">
    <property type="entry name" value="D5_N"/>
    <property type="match status" value="1"/>
</dbReference>
<keyword evidence="2" id="KW-0378">Hydrolase</keyword>
<keyword evidence="8" id="KW-1185">Reference proteome</keyword>
<keyword evidence="3" id="KW-0347">Helicase</keyword>
<dbReference type="AlphaFoldDB" id="A0A6N1VCF2"/>
<evidence type="ECO:0000256" key="3">
    <source>
        <dbReference type="ARBA" id="ARBA00022806"/>
    </source>
</evidence>
<dbReference type="Gene3D" id="3.40.50.300">
    <property type="entry name" value="P-loop containing nucleotide triphosphate hydrolases"/>
    <property type="match status" value="1"/>
</dbReference>
<sequence>MTKGKGNSVPKAVASIIADAERQAAALAAGHFLDGEDGEPVAGVADGLDPEVVAHCATLDHSDTDNARRLQLHFGRDLIVMAQEGSEKPPYAAWTGTHWDFPSGPQRALAIAQKLGGAIALETAYMEPTEAEAAAIGAWEAMAKERGVPVDCDISDLPTSCKQTASRAHKAQANFAKRVQRRHAHAVTSKNIGRMNAALTCLAPHILADADSFNADPLRFACLTHTIRFDVREGKVPNPDSGEDPTAPLEIDGKTVRVIAKRGHDRGDRITAVVPVKYDPQAKCPKFMAWLEEFSPNPEVRRMLQVSSGLGLLGLAVQRLFFHYGKGANGKSVFMETIGRVLGDLSITLPAESITGRQNSGSGPSPDLARLYGRRLLRVAELPQGEPLRIELIKKLTGGERFPVRDLFKGYFDFTPIFVAHMSGNGYPRTDETDNGTWRRLVVVKWPKTIPTDQQRDFEEVLAEFEPEYPGILNWLIEGAKIFLTEGLVIAQESLAETARYRAEMDPLAGFVSACIAADENESIQARDMYSTYVLWASENGVKPISETAFGRKMPNYFPRDDSGRTRRYVGCRIKYRPSGDPADRQASYPEGYAG</sequence>
<dbReference type="SUPFAM" id="SSF52540">
    <property type="entry name" value="P-loop containing nucleoside triphosphate hydrolases"/>
    <property type="match status" value="1"/>
</dbReference>
<dbReference type="InterPro" id="IPR004968">
    <property type="entry name" value="DNA_primase/NTPase_C"/>
</dbReference>
<evidence type="ECO:0000256" key="2">
    <source>
        <dbReference type="ARBA" id="ARBA00022801"/>
    </source>
</evidence>
<dbReference type="Gene3D" id="1.10.10.10">
    <property type="entry name" value="Winged helix-like DNA-binding domain superfamily/Winged helix DNA-binding domain"/>
    <property type="match status" value="1"/>
</dbReference>
<dbReference type="InterPro" id="IPR006500">
    <property type="entry name" value="Helicase_put_C_phage/plasmid"/>
</dbReference>
<dbReference type="InterPro" id="IPR014818">
    <property type="entry name" value="Phage/plasmid_primase_P4_C"/>
</dbReference>